<feature type="domain" description="CAAX prenyl protease 2/Lysostaphin resistance protein A-like" evidence="1">
    <location>
        <begin position="2"/>
        <end position="50"/>
    </location>
</feature>
<dbReference type="GO" id="GO:0004175">
    <property type="term" value="F:endopeptidase activity"/>
    <property type="evidence" value="ECO:0007669"/>
    <property type="project" value="UniProtKB-ARBA"/>
</dbReference>
<accession>A0A2Z3GR71</accession>
<evidence type="ECO:0000259" key="1">
    <source>
        <dbReference type="Pfam" id="PF02517"/>
    </source>
</evidence>
<organism evidence="2 3">
    <name type="scientific">Hymenobacter nivis</name>
    <dbReference type="NCBI Taxonomy" id="1850093"/>
    <lineage>
        <taxon>Bacteria</taxon>
        <taxon>Pseudomonadati</taxon>
        <taxon>Bacteroidota</taxon>
        <taxon>Cytophagia</taxon>
        <taxon>Cytophagales</taxon>
        <taxon>Hymenobacteraceae</taxon>
        <taxon>Hymenobacter</taxon>
    </lineage>
</organism>
<dbReference type="OrthoDB" id="877230at2"/>
<protein>
    <recommendedName>
        <fullName evidence="1">CAAX prenyl protease 2/Lysostaphin resistance protein A-like domain-containing protein</fullName>
    </recommendedName>
</protein>
<reference evidence="3" key="1">
    <citation type="submission" date="2018-04" db="EMBL/GenBank/DDBJ databases">
        <title>Complete genome of Antarctic heterotrophic bacterium Hymenobacter nivis.</title>
        <authorList>
            <person name="Terashima M."/>
        </authorList>
    </citation>
    <scope>NUCLEOTIDE SEQUENCE [LARGE SCALE GENOMIC DNA]</scope>
    <source>
        <strain evidence="3">NBRC 111535</strain>
    </source>
</reference>
<name>A0A2Z3GR71_9BACT</name>
<keyword evidence="3" id="KW-1185">Reference proteome</keyword>
<evidence type="ECO:0000313" key="2">
    <source>
        <dbReference type="EMBL" id="AWM33555.1"/>
    </source>
</evidence>
<gene>
    <name evidence="2" type="ORF">DDQ68_12630</name>
</gene>
<proteinExistence type="predicted"/>
<dbReference type="EMBL" id="CP029145">
    <property type="protein sequence ID" value="AWM33555.1"/>
    <property type="molecule type" value="Genomic_DNA"/>
</dbReference>
<sequence>MPGLTEELAFRGVLLALLDRTFTERVRVLGADVGRGTVSSSLVFGLCHGLRVGPDLHVAL</sequence>
<dbReference type="InterPro" id="IPR003675">
    <property type="entry name" value="Rce1/LyrA-like_dom"/>
</dbReference>
<dbReference type="AlphaFoldDB" id="A0A2Z3GR71"/>
<dbReference type="GO" id="GO:0080120">
    <property type="term" value="P:CAAX-box protein maturation"/>
    <property type="evidence" value="ECO:0007669"/>
    <property type="project" value="UniProtKB-ARBA"/>
</dbReference>
<dbReference type="KEGG" id="hnv:DDQ68_12630"/>
<evidence type="ECO:0000313" key="3">
    <source>
        <dbReference type="Proteomes" id="UP000245999"/>
    </source>
</evidence>
<dbReference type="Pfam" id="PF02517">
    <property type="entry name" value="Rce1-like"/>
    <property type="match status" value="1"/>
</dbReference>
<dbReference type="Proteomes" id="UP000245999">
    <property type="component" value="Chromosome"/>
</dbReference>